<evidence type="ECO:0000313" key="3">
    <source>
        <dbReference type="Proteomes" id="UP000322139"/>
    </source>
</evidence>
<organism evidence="2 3">
    <name type="scientific">Bacillus infantis</name>
    <dbReference type="NCBI Taxonomy" id="324767"/>
    <lineage>
        <taxon>Bacteria</taxon>
        <taxon>Bacillati</taxon>
        <taxon>Bacillota</taxon>
        <taxon>Bacilli</taxon>
        <taxon>Bacillales</taxon>
        <taxon>Bacillaceae</taxon>
        <taxon>Bacillus</taxon>
    </lineage>
</organism>
<keyword evidence="2" id="KW-0489">Methyltransferase</keyword>
<name>A0A5D4RDX3_9BACI</name>
<dbReference type="AlphaFoldDB" id="A0A5D4RDX3"/>
<dbReference type="GO" id="GO:0008757">
    <property type="term" value="F:S-adenosylmethionine-dependent methyltransferase activity"/>
    <property type="evidence" value="ECO:0007669"/>
    <property type="project" value="InterPro"/>
</dbReference>
<reference evidence="2 3" key="1">
    <citation type="submission" date="2019-08" db="EMBL/GenBank/DDBJ databases">
        <title>Bacillus genomes from the desert of Cuatro Cienegas, Coahuila.</title>
        <authorList>
            <person name="Olmedo-Alvarez G."/>
        </authorList>
    </citation>
    <scope>NUCLEOTIDE SEQUENCE [LARGE SCALE GENOMIC DNA]</scope>
    <source>
        <strain evidence="2 3">CH446_14T</strain>
    </source>
</reference>
<dbReference type="InterPro" id="IPR029063">
    <property type="entry name" value="SAM-dependent_MTases_sf"/>
</dbReference>
<feature type="domain" description="Methyltransferase type 11" evidence="1">
    <location>
        <begin position="44"/>
        <end position="137"/>
    </location>
</feature>
<dbReference type="InterPro" id="IPR013216">
    <property type="entry name" value="Methyltransf_11"/>
</dbReference>
<dbReference type="Pfam" id="PF08241">
    <property type="entry name" value="Methyltransf_11"/>
    <property type="match status" value="1"/>
</dbReference>
<dbReference type="Gene3D" id="3.40.50.150">
    <property type="entry name" value="Vaccinia Virus protein VP39"/>
    <property type="match status" value="1"/>
</dbReference>
<dbReference type="Proteomes" id="UP000322139">
    <property type="component" value="Unassembled WGS sequence"/>
</dbReference>
<dbReference type="CDD" id="cd02440">
    <property type="entry name" value="AdoMet_MTases"/>
    <property type="match status" value="1"/>
</dbReference>
<proteinExistence type="predicted"/>
<dbReference type="SUPFAM" id="SSF53335">
    <property type="entry name" value="S-adenosyl-L-methionine-dependent methyltransferases"/>
    <property type="match status" value="1"/>
</dbReference>
<gene>
    <name evidence="2" type="ORF">FZD51_12065</name>
</gene>
<dbReference type="EMBL" id="VTER01000006">
    <property type="protein sequence ID" value="TYS47672.1"/>
    <property type="molecule type" value="Genomic_DNA"/>
</dbReference>
<comment type="caution">
    <text evidence="2">The sequence shown here is derived from an EMBL/GenBank/DDBJ whole genome shotgun (WGS) entry which is preliminary data.</text>
</comment>
<dbReference type="RefSeq" id="WP_148975004.1">
    <property type="nucleotide sequence ID" value="NZ_VTER01000006.1"/>
</dbReference>
<protein>
    <submittedName>
        <fullName evidence="2">Methyltransferase domain-containing protein</fullName>
    </submittedName>
</protein>
<accession>A0A5D4RDX3</accession>
<sequence length="253" mass="30183">MKTTDYSNIAERYDKNQFRTDEIRLDSELKQYIEGNRKPSFKVLDLSCGTGLYLEKQIKAFSGLNISWYGLDLSDQMLNKAREKVKHAAFVKANAENMPYPSETFDFISNNYAFHHYSDKGQALSEIYRILMKGGIYKLHNIAVHDMPDWWVYYYFPSAFREDEKRFWNKGKIFNELTEKGFKVNLRIDYRREYIRVHDYLIHAENRDISVLTLINDSEYYEGLERMRHDVKMNQDLNIVNDFAELFCTAEKF</sequence>
<keyword evidence="2" id="KW-0808">Transferase</keyword>
<dbReference type="GO" id="GO:0032259">
    <property type="term" value="P:methylation"/>
    <property type="evidence" value="ECO:0007669"/>
    <property type="project" value="UniProtKB-KW"/>
</dbReference>
<evidence type="ECO:0000259" key="1">
    <source>
        <dbReference type="Pfam" id="PF08241"/>
    </source>
</evidence>
<evidence type="ECO:0000313" key="2">
    <source>
        <dbReference type="EMBL" id="TYS47672.1"/>
    </source>
</evidence>
<dbReference type="PANTHER" id="PTHR43591">
    <property type="entry name" value="METHYLTRANSFERASE"/>
    <property type="match status" value="1"/>
</dbReference>